<protein>
    <submittedName>
        <fullName evidence="1">Uncharacterized protein</fullName>
    </submittedName>
</protein>
<dbReference type="AlphaFoldDB" id="T1K1Z7"/>
<keyword evidence="2" id="KW-1185">Reference proteome</keyword>
<sequence>MFRLDFTEFTELSLLRHVLRVQVCANDAISLIIHLSFNLFTVITLLTSMKTETLIHQELWMYLELLSDWCYERK</sequence>
<name>T1K1Z7_TETUR</name>
<dbReference type="HOGENOM" id="CLU_2690963_0_0_1"/>
<reference evidence="1" key="2">
    <citation type="submission" date="2015-06" db="UniProtKB">
        <authorList>
            <consortium name="EnsemblMetazoa"/>
        </authorList>
    </citation>
    <scope>IDENTIFICATION</scope>
</reference>
<dbReference type="Proteomes" id="UP000015104">
    <property type="component" value="Unassembled WGS sequence"/>
</dbReference>
<accession>T1K1Z7</accession>
<evidence type="ECO:0000313" key="1">
    <source>
        <dbReference type="EnsemblMetazoa" id="tetur04g03210.1"/>
    </source>
</evidence>
<dbReference type="EMBL" id="CAEY01001358">
    <property type="status" value="NOT_ANNOTATED_CDS"/>
    <property type="molecule type" value="Genomic_DNA"/>
</dbReference>
<proteinExistence type="predicted"/>
<reference evidence="2" key="1">
    <citation type="submission" date="2011-08" db="EMBL/GenBank/DDBJ databases">
        <authorList>
            <person name="Rombauts S."/>
        </authorList>
    </citation>
    <scope>NUCLEOTIDE SEQUENCE</scope>
    <source>
        <strain evidence="2">London</strain>
    </source>
</reference>
<evidence type="ECO:0000313" key="2">
    <source>
        <dbReference type="Proteomes" id="UP000015104"/>
    </source>
</evidence>
<organism evidence="1 2">
    <name type="scientific">Tetranychus urticae</name>
    <name type="common">Two-spotted spider mite</name>
    <dbReference type="NCBI Taxonomy" id="32264"/>
    <lineage>
        <taxon>Eukaryota</taxon>
        <taxon>Metazoa</taxon>
        <taxon>Ecdysozoa</taxon>
        <taxon>Arthropoda</taxon>
        <taxon>Chelicerata</taxon>
        <taxon>Arachnida</taxon>
        <taxon>Acari</taxon>
        <taxon>Acariformes</taxon>
        <taxon>Trombidiformes</taxon>
        <taxon>Prostigmata</taxon>
        <taxon>Eleutherengona</taxon>
        <taxon>Raphignathae</taxon>
        <taxon>Tetranychoidea</taxon>
        <taxon>Tetranychidae</taxon>
        <taxon>Tetranychus</taxon>
    </lineage>
</organism>
<dbReference type="EnsemblMetazoa" id="tetur04g03210.1">
    <property type="protein sequence ID" value="tetur04g03210.1"/>
    <property type="gene ID" value="tetur04g03210"/>
</dbReference>